<evidence type="ECO:0000313" key="3">
    <source>
        <dbReference type="Proteomes" id="UP001162483"/>
    </source>
</evidence>
<dbReference type="Proteomes" id="UP001162483">
    <property type="component" value="Unassembled WGS sequence"/>
</dbReference>
<proteinExistence type="predicted"/>
<keyword evidence="3" id="KW-1185">Reference proteome</keyword>
<feature type="region of interest" description="Disordered" evidence="1">
    <location>
        <begin position="40"/>
        <end position="60"/>
    </location>
</feature>
<evidence type="ECO:0000256" key="1">
    <source>
        <dbReference type="SAM" id="MobiDB-lite"/>
    </source>
</evidence>
<accession>A0ABN9HWW5</accession>
<protein>
    <submittedName>
        <fullName evidence="2">Uncharacterized protein</fullName>
    </submittedName>
</protein>
<evidence type="ECO:0000313" key="2">
    <source>
        <dbReference type="EMBL" id="CAI9624885.1"/>
    </source>
</evidence>
<reference evidence="2" key="1">
    <citation type="submission" date="2023-05" db="EMBL/GenBank/DDBJ databases">
        <authorList>
            <person name="Stuckert A."/>
        </authorList>
    </citation>
    <scope>NUCLEOTIDE SEQUENCE</scope>
</reference>
<organism evidence="2 3">
    <name type="scientific">Staurois parvus</name>
    <dbReference type="NCBI Taxonomy" id="386267"/>
    <lineage>
        <taxon>Eukaryota</taxon>
        <taxon>Metazoa</taxon>
        <taxon>Chordata</taxon>
        <taxon>Craniata</taxon>
        <taxon>Vertebrata</taxon>
        <taxon>Euteleostomi</taxon>
        <taxon>Amphibia</taxon>
        <taxon>Batrachia</taxon>
        <taxon>Anura</taxon>
        <taxon>Neobatrachia</taxon>
        <taxon>Ranoidea</taxon>
        <taxon>Ranidae</taxon>
        <taxon>Staurois</taxon>
    </lineage>
</organism>
<sequence length="60" mass="6806">MKPSIVYNCHVTCCDWSQQVTWHQQREPVLGSVIGRVREVPHSDHTGSQCHALPGSTHRQ</sequence>
<name>A0ABN9HWW5_9NEOB</name>
<dbReference type="EMBL" id="CATNWA010022037">
    <property type="protein sequence ID" value="CAI9624885.1"/>
    <property type="molecule type" value="Genomic_DNA"/>
</dbReference>
<comment type="caution">
    <text evidence="2">The sequence shown here is derived from an EMBL/GenBank/DDBJ whole genome shotgun (WGS) entry which is preliminary data.</text>
</comment>
<gene>
    <name evidence="2" type="ORF">SPARVUS_LOCUS16778850</name>
</gene>